<dbReference type="OrthoDB" id="1936739at2759"/>
<sequence>MEDNFGRTRQGRASRAHSSACKELAANAPPPKRGRRGKQGPPVRGTHDAEAGGLGGSRSRARRPVHDDDDFDAGQYLNELDDYHEDAQPIVEEPQPQPQPQPQPNNEDEEPNVQEESYPGGPRDLSLLKNYHKHRAIPIWDAQHNDPILNKSLRCIASANKSNFNVLDYGVLWAFAERWHPETSTFHLPIGEMGITLDDVQCDALDMFATLKGPHLTHSYVQGLFMDYLDAAETAFANNAPMHEVRMYRERRVQTFYLFVVGCTIFSNKTSYYLDVVYIQYFADLSSVHEWNWGSAALVHLQNYLDFTSQAGSSQLAGYMSLFELVITHFPTLSMWQLETNFTENMPLNAKFAPGQGHKDSRGYRQSIDNIQVSDVVFSPYDNRRHVRPLIDVCWFSGWLRCGNLKAKHLPERVLGQFKYVQGIPRDPDVSTPNMNIFEIDRVWAEEMDMRLIDENMRGQPVVNAWDCEPGYVLWFYKVSHPKMRPLEAPEDQPRPPELEVLLEESQQRHDPNPLGICRRVRDEVERALDAGEVEPGTPVHGTLRRILNMLNPCLTYKRLSRGRRGGRRG</sequence>
<dbReference type="PANTHER" id="PTHR46033">
    <property type="entry name" value="PROTEIN MAIN-LIKE 2"/>
    <property type="match status" value="1"/>
</dbReference>
<name>A0A2Z6P6Q4_TRISU</name>
<dbReference type="Pfam" id="PF10536">
    <property type="entry name" value="PMD"/>
    <property type="match status" value="1"/>
</dbReference>
<feature type="domain" description="Aminotransferase-like plant mobile" evidence="2">
    <location>
        <begin position="166"/>
        <end position="476"/>
    </location>
</feature>
<feature type="region of interest" description="Disordered" evidence="1">
    <location>
        <begin position="91"/>
        <end position="125"/>
    </location>
</feature>
<evidence type="ECO:0000259" key="2">
    <source>
        <dbReference type="Pfam" id="PF10536"/>
    </source>
</evidence>
<dbReference type="PANTHER" id="PTHR46033:SF1">
    <property type="entry name" value="PROTEIN MAIN-LIKE 2"/>
    <property type="match status" value="1"/>
</dbReference>
<organism evidence="3 4">
    <name type="scientific">Trifolium subterraneum</name>
    <name type="common">Subterranean clover</name>
    <dbReference type="NCBI Taxonomy" id="3900"/>
    <lineage>
        <taxon>Eukaryota</taxon>
        <taxon>Viridiplantae</taxon>
        <taxon>Streptophyta</taxon>
        <taxon>Embryophyta</taxon>
        <taxon>Tracheophyta</taxon>
        <taxon>Spermatophyta</taxon>
        <taxon>Magnoliopsida</taxon>
        <taxon>eudicotyledons</taxon>
        <taxon>Gunneridae</taxon>
        <taxon>Pentapetalae</taxon>
        <taxon>rosids</taxon>
        <taxon>fabids</taxon>
        <taxon>Fabales</taxon>
        <taxon>Fabaceae</taxon>
        <taxon>Papilionoideae</taxon>
        <taxon>50 kb inversion clade</taxon>
        <taxon>NPAAA clade</taxon>
        <taxon>Hologalegina</taxon>
        <taxon>IRL clade</taxon>
        <taxon>Trifolieae</taxon>
        <taxon>Trifolium</taxon>
    </lineage>
</organism>
<reference evidence="4" key="1">
    <citation type="journal article" date="2017" name="Front. Plant Sci.">
        <title>Climate Clever Clovers: New Paradigm to Reduce the Environmental Footprint of Ruminants by Breeding Low Methanogenic Forages Utilizing Haplotype Variation.</title>
        <authorList>
            <person name="Kaur P."/>
            <person name="Appels R."/>
            <person name="Bayer P.E."/>
            <person name="Keeble-Gagnere G."/>
            <person name="Wang J."/>
            <person name="Hirakawa H."/>
            <person name="Shirasawa K."/>
            <person name="Vercoe P."/>
            <person name="Stefanova K."/>
            <person name="Durmic Z."/>
            <person name="Nichols P."/>
            <person name="Revell C."/>
            <person name="Isobe S.N."/>
            <person name="Edwards D."/>
            <person name="Erskine W."/>
        </authorList>
    </citation>
    <scope>NUCLEOTIDE SEQUENCE [LARGE SCALE GENOMIC DNA]</scope>
    <source>
        <strain evidence="4">cv. Daliak</strain>
    </source>
</reference>
<dbReference type="GO" id="GO:0010073">
    <property type="term" value="P:meristem maintenance"/>
    <property type="evidence" value="ECO:0007669"/>
    <property type="project" value="InterPro"/>
</dbReference>
<dbReference type="EMBL" id="DF974022">
    <property type="protein sequence ID" value="GAU44182.1"/>
    <property type="molecule type" value="Genomic_DNA"/>
</dbReference>
<dbReference type="Proteomes" id="UP000242715">
    <property type="component" value="Unassembled WGS sequence"/>
</dbReference>
<dbReference type="InterPro" id="IPR044824">
    <property type="entry name" value="MAIN-like"/>
</dbReference>
<dbReference type="AlphaFoldDB" id="A0A2Z6P6Q4"/>
<gene>
    <name evidence="3" type="ORF">TSUD_87420</name>
</gene>
<accession>A0A2Z6P6Q4</accession>
<proteinExistence type="predicted"/>
<keyword evidence="4" id="KW-1185">Reference proteome</keyword>
<protein>
    <recommendedName>
        <fullName evidence="2">Aminotransferase-like plant mobile domain-containing protein</fullName>
    </recommendedName>
</protein>
<evidence type="ECO:0000313" key="3">
    <source>
        <dbReference type="EMBL" id="GAU44182.1"/>
    </source>
</evidence>
<evidence type="ECO:0000256" key="1">
    <source>
        <dbReference type="SAM" id="MobiDB-lite"/>
    </source>
</evidence>
<evidence type="ECO:0000313" key="4">
    <source>
        <dbReference type="Proteomes" id="UP000242715"/>
    </source>
</evidence>
<feature type="region of interest" description="Disordered" evidence="1">
    <location>
        <begin position="1"/>
        <end position="77"/>
    </location>
</feature>
<dbReference type="InterPro" id="IPR019557">
    <property type="entry name" value="AminoTfrase-like_pln_mobile"/>
</dbReference>